<gene>
    <name evidence="2" type="ORF">ATK74_2381</name>
</gene>
<dbReference type="InterPro" id="IPR000014">
    <property type="entry name" value="PAS"/>
</dbReference>
<keyword evidence="2" id="KW-0675">Receptor</keyword>
<dbReference type="Gene3D" id="3.30.450.20">
    <property type="entry name" value="PAS domain"/>
    <property type="match status" value="1"/>
</dbReference>
<comment type="caution">
    <text evidence="2">The sequence shown here is derived from an EMBL/GenBank/DDBJ whole genome shotgun (WGS) entry which is preliminary data.</text>
</comment>
<dbReference type="AlphaFoldDB" id="A0A2A9CUT1"/>
<dbReference type="Proteomes" id="UP000226079">
    <property type="component" value="Unassembled WGS sequence"/>
</dbReference>
<dbReference type="PROSITE" id="PS50112">
    <property type="entry name" value="PAS"/>
    <property type="match status" value="1"/>
</dbReference>
<protein>
    <submittedName>
        <fullName evidence="2">Aerotaxis receptor</fullName>
    </submittedName>
</protein>
<name>A0A2A9CUT1_9ACTN</name>
<dbReference type="CDD" id="cd00130">
    <property type="entry name" value="PAS"/>
    <property type="match status" value="1"/>
</dbReference>
<evidence type="ECO:0000259" key="1">
    <source>
        <dbReference type="PROSITE" id="PS50112"/>
    </source>
</evidence>
<evidence type="ECO:0000313" key="2">
    <source>
        <dbReference type="EMBL" id="PFG17805.1"/>
    </source>
</evidence>
<organism evidence="2 3">
    <name type="scientific">Propionicimonas paludicola</name>
    <dbReference type="NCBI Taxonomy" id="185243"/>
    <lineage>
        <taxon>Bacteria</taxon>
        <taxon>Bacillati</taxon>
        <taxon>Actinomycetota</taxon>
        <taxon>Actinomycetes</taxon>
        <taxon>Propionibacteriales</taxon>
        <taxon>Nocardioidaceae</taxon>
        <taxon>Propionicimonas</taxon>
    </lineage>
</organism>
<proteinExistence type="predicted"/>
<dbReference type="RefSeq" id="WP_098461206.1">
    <property type="nucleotide sequence ID" value="NZ_PDJC01000001.1"/>
</dbReference>
<accession>A0A2A9CUT1</accession>
<reference evidence="2" key="1">
    <citation type="submission" date="2017-10" db="EMBL/GenBank/DDBJ databases">
        <title>Sequencing the genomes of 1000 actinobacteria strains.</title>
        <authorList>
            <person name="Klenk H.-P."/>
        </authorList>
    </citation>
    <scope>NUCLEOTIDE SEQUENCE [LARGE SCALE GENOMIC DNA]</scope>
    <source>
        <strain evidence="2">DSM 15597</strain>
    </source>
</reference>
<keyword evidence="3" id="KW-1185">Reference proteome</keyword>
<dbReference type="SUPFAM" id="SSF55785">
    <property type="entry name" value="PYP-like sensor domain (PAS domain)"/>
    <property type="match status" value="1"/>
</dbReference>
<dbReference type="EMBL" id="PDJC01000001">
    <property type="protein sequence ID" value="PFG17805.1"/>
    <property type="molecule type" value="Genomic_DNA"/>
</dbReference>
<sequence length="449" mass="48888">MATPLVAPPRERRVLGAGELLFSTTDAAGVIDQVNSVFLRLSGYRREQLVGASHNLVRHPQMPGATFASMWRSLKEARPAFLYFRDLGSDGRPYDVFSTVVPLGERFLSVRGRPLAKNWWRLAHNLNSRVGVFEEQCRTRGWSAEDAARLGLEQLESGLAASGYPSPEQFGRSVLLAEVQARLDRGIRIGARPLADGQPAELLAATRGLERVLVDWLDRYDRLQDAAINLADYSPRLLEILEQSQAAAEGVRFDNASGRLEPAAVYLRTWAETSREVAAVLADLLDQFNDLRHSCALARAELALTVLHNMAAGQYVLEVIDEVPQAGAVGAALADLGQALADDLDELAPQATRCFTLAAELAYQLDGVTGLLELPQSLIREWLVRVAEGGAHSSAEFVDWVSDHLDRSEAGIATLGGLATSGRELAKVPDLGPVREWIALLTQARTSLG</sequence>
<dbReference type="InterPro" id="IPR035965">
    <property type="entry name" value="PAS-like_dom_sf"/>
</dbReference>
<evidence type="ECO:0000313" key="3">
    <source>
        <dbReference type="Proteomes" id="UP000226079"/>
    </source>
</evidence>
<dbReference type="NCBIfam" id="TIGR00229">
    <property type="entry name" value="sensory_box"/>
    <property type="match status" value="1"/>
</dbReference>
<feature type="domain" description="PAS" evidence="1">
    <location>
        <begin position="26"/>
        <end position="61"/>
    </location>
</feature>